<dbReference type="EMBL" id="BSEH01000022">
    <property type="protein sequence ID" value="GLJ56582.1"/>
    <property type="molecule type" value="Genomic_DNA"/>
</dbReference>
<sequence>MSLPPRKKPLPMTVPLQLLSPPTPLIQLVLIGHQWVMLLSLPMMPFPLLLLVDHKQALDLEQCFKLDSNWIINRGQQPELQLLDQLETCFFCNDRSNAAY</sequence>
<comment type="caution">
    <text evidence="1">The sequence shown here is derived from an EMBL/GenBank/DDBJ whole genome shotgun (WGS) entry which is preliminary data.</text>
</comment>
<accession>A0AAD3NPY6</accession>
<name>A0AAD3NPY6_CRYJA</name>
<evidence type="ECO:0000313" key="1">
    <source>
        <dbReference type="EMBL" id="GLJ56582.1"/>
    </source>
</evidence>
<protein>
    <submittedName>
        <fullName evidence="1">Uncharacterized protein</fullName>
    </submittedName>
</protein>
<organism evidence="1 2">
    <name type="scientific">Cryptomeria japonica</name>
    <name type="common">Japanese cedar</name>
    <name type="synonym">Cupressus japonica</name>
    <dbReference type="NCBI Taxonomy" id="3369"/>
    <lineage>
        <taxon>Eukaryota</taxon>
        <taxon>Viridiplantae</taxon>
        <taxon>Streptophyta</taxon>
        <taxon>Embryophyta</taxon>
        <taxon>Tracheophyta</taxon>
        <taxon>Spermatophyta</taxon>
        <taxon>Pinopsida</taxon>
        <taxon>Pinidae</taxon>
        <taxon>Conifers II</taxon>
        <taxon>Cupressales</taxon>
        <taxon>Cupressaceae</taxon>
        <taxon>Cryptomeria</taxon>
    </lineage>
</organism>
<keyword evidence="2" id="KW-1185">Reference proteome</keyword>
<proteinExistence type="predicted"/>
<evidence type="ECO:0000313" key="2">
    <source>
        <dbReference type="Proteomes" id="UP001234787"/>
    </source>
</evidence>
<dbReference type="Proteomes" id="UP001234787">
    <property type="component" value="Unassembled WGS sequence"/>
</dbReference>
<gene>
    <name evidence="1" type="ORF">SUGI_1228940</name>
</gene>
<dbReference type="AlphaFoldDB" id="A0AAD3NPY6"/>
<reference evidence="1" key="1">
    <citation type="submission" date="2022-12" db="EMBL/GenBank/DDBJ databases">
        <title>Chromosome-Level Genome Assembly of Japanese Cedar (Cryptomeriajaponica D. Don).</title>
        <authorList>
            <person name="Fujino T."/>
            <person name="Yamaguchi K."/>
            <person name="Yokoyama T."/>
            <person name="Hamanaka T."/>
            <person name="Harazono Y."/>
            <person name="Kamada H."/>
            <person name="Kobayashi W."/>
            <person name="Ujino-Ihara T."/>
            <person name="Uchiyama K."/>
            <person name="Matsumoto A."/>
            <person name="Izuno A."/>
            <person name="Tsumura Y."/>
            <person name="Toyoda A."/>
            <person name="Shigenobu S."/>
            <person name="Moriguchi Y."/>
            <person name="Ueno S."/>
            <person name="Kasahara M."/>
        </authorList>
    </citation>
    <scope>NUCLEOTIDE SEQUENCE</scope>
</reference>